<dbReference type="SUPFAM" id="SSF52540">
    <property type="entry name" value="P-loop containing nucleoside triphosphate hydrolases"/>
    <property type="match status" value="1"/>
</dbReference>
<reference evidence="2" key="1">
    <citation type="submission" date="2020-05" db="EMBL/GenBank/DDBJ databases">
        <authorList>
            <person name="Chiriac C."/>
            <person name="Salcher M."/>
            <person name="Ghai R."/>
            <person name="Kavagutti S V."/>
        </authorList>
    </citation>
    <scope>NUCLEOTIDE SEQUENCE</scope>
</reference>
<evidence type="ECO:0000259" key="1">
    <source>
        <dbReference type="Pfam" id="PF02374"/>
    </source>
</evidence>
<dbReference type="InterPro" id="IPR016300">
    <property type="entry name" value="ATPase_ArsA/GET3"/>
</dbReference>
<gene>
    <name evidence="2" type="ORF">UFOPK3164_00932</name>
    <name evidence="3" type="ORF">UFOPK3427_01008</name>
    <name evidence="4" type="ORF">UFOPK4112_00078</name>
</gene>
<accession>A0A6J7A6K2</accession>
<dbReference type="AlphaFoldDB" id="A0A6J7A6K2"/>
<feature type="domain" description="ArsA/GET3 Anion-transporting ATPase-like" evidence="1">
    <location>
        <begin position="13"/>
        <end position="278"/>
    </location>
</feature>
<dbReference type="EMBL" id="CAFABE010000038">
    <property type="protein sequence ID" value="CAB4828445.1"/>
    <property type="molecule type" value="Genomic_DNA"/>
</dbReference>
<evidence type="ECO:0000313" key="4">
    <source>
        <dbReference type="EMBL" id="CAB5006963.1"/>
    </source>
</evidence>
<proteinExistence type="predicted"/>
<sequence length="353" mass="37272">MSTFISELSDYNVIVCCGPGGVGKTTVSASLATHFALNGRRVCVLTLDPARRLADALGIATVGNVPVHVAGITPGSLHAVMLDAEGTFDDLVDLYAQSPDQAASIKSNRLYKSLASSLSGTQEYMAMEKLYELTRSDRFDLVIVDTPPTRNALDLLDAPQRMTSFLENKVFRALLTPTRAYLKVLSVATRALVATIGKVAGAELLEDAIGFFQAFAGMEQGFAQRAGEIQATLRSPETAFVLITSPRQDAVNEAQFFAERLSETGLAPAGMVANRVHPLFLSGDLPEAVATSSGDLGELVANAVALSQVAENERAVLETLTTAVAPAPVLSLPLSGSAVNDVEGLTLLSQQFS</sequence>
<dbReference type="InterPro" id="IPR027417">
    <property type="entry name" value="P-loop_NTPase"/>
</dbReference>
<dbReference type="PANTHER" id="PTHR10803:SF26">
    <property type="entry name" value="ANION TRANSPORTER ATPASE-RELATED"/>
    <property type="match status" value="1"/>
</dbReference>
<protein>
    <submittedName>
        <fullName evidence="2">Unannotated protein</fullName>
    </submittedName>
</protein>
<evidence type="ECO:0000313" key="2">
    <source>
        <dbReference type="EMBL" id="CAB4828445.1"/>
    </source>
</evidence>
<dbReference type="CDD" id="cd02035">
    <property type="entry name" value="ArsA"/>
    <property type="match status" value="1"/>
</dbReference>
<organism evidence="2">
    <name type="scientific">freshwater metagenome</name>
    <dbReference type="NCBI Taxonomy" id="449393"/>
    <lineage>
        <taxon>unclassified sequences</taxon>
        <taxon>metagenomes</taxon>
        <taxon>ecological metagenomes</taxon>
    </lineage>
</organism>
<dbReference type="GO" id="GO:0016887">
    <property type="term" value="F:ATP hydrolysis activity"/>
    <property type="evidence" value="ECO:0007669"/>
    <property type="project" value="InterPro"/>
</dbReference>
<dbReference type="PANTHER" id="PTHR10803">
    <property type="entry name" value="ARSENICAL PUMP-DRIVING ATPASE ARSENITE-TRANSLOCATING ATPASE"/>
    <property type="match status" value="1"/>
</dbReference>
<dbReference type="InterPro" id="IPR025723">
    <property type="entry name" value="ArsA/GET3_ATPase-like"/>
</dbReference>
<dbReference type="GO" id="GO:0005524">
    <property type="term" value="F:ATP binding"/>
    <property type="evidence" value="ECO:0007669"/>
    <property type="project" value="InterPro"/>
</dbReference>
<dbReference type="EMBL" id="CAFBPM010000001">
    <property type="protein sequence ID" value="CAB5006963.1"/>
    <property type="molecule type" value="Genomic_DNA"/>
</dbReference>
<dbReference type="Pfam" id="PF02374">
    <property type="entry name" value="ArsA_ATPase"/>
    <property type="match status" value="1"/>
</dbReference>
<evidence type="ECO:0000313" key="3">
    <source>
        <dbReference type="EMBL" id="CAB4874084.1"/>
    </source>
</evidence>
<dbReference type="Gene3D" id="3.40.50.300">
    <property type="entry name" value="P-loop containing nucleotide triphosphate hydrolases"/>
    <property type="match status" value="1"/>
</dbReference>
<dbReference type="EMBL" id="CAFBLT010000001">
    <property type="protein sequence ID" value="CAB4874084.1"/>
    <property type="molecule type" value="Genomic_DNA"/>
</dbReference>
<name>A0A6J7A6K2_9ZZZZ</name>